<comment type="caution">
    <text evidence="6">The sequence shown here is derived from an EMBL/GenBank/DDBJ whole genome shotgun (WGS) entry which is preliminary data.</text>
</comment>
<feature type="compositionally biased region" description="Low complexity" evidence="5">
    <location>
        <begin position="113"/>
        <end position="126"/>
    </location>
</feature>
<keyword evidence="7" id="KW-1185">Reference proteome</keyword>
<keyword evidence="4" id="KW-0175">Coiled coil</keyword>
<comment type="subcellular location">
    <subcellularLocation>
        <location evidence="1">Nucleus</location>
    </subcellularLocation>
</comment>
<dbReference type="eggNOG" id="KOG2256">
    <property type="taxonomic scope" value="Eukaryota"/>
</dbReference>
<dbReference type="GO" id="GO:0030690">
    <property type="term" value="C:Noc1p-Noc2p complex"/>
    <property type="evidence" value="ECO:0007669"/>
    <property type="project" value="TreeGrafter"/>
</dbReference>
<feature type="coiled-coil region" evidence="4">
    <location>
        <begin position="200"/>
        <end position="227"/>
    </location>
</feature>
<evidence type="ECO:0000256" key="3">
    <source>
        <dbReference type="ARBA" id="ARBA00023242"/>
    </source>
</evidence>
<accession>K0SR17</accession>
<evidence type="ECO:0008006" key="8">
    <source>
        <dbReference type="Google" id="ProtNLM"/>
    </source>
</evidence>
<name>K0SR17_THAOC</name>
<gene>
    <name evidence="6" type="ORF">THAOC_15829</name>
</gene>
<feature type="compositionally biased region" description="Basic and acidic residues" evidence="5">
    <location>
        <begin position="795"/>
        <end position="812"/>
    </location>
</feature>
<dbReference type="GO" id="GO:0005654">
    <property type="term" value="C:nucleoplasm"/>
    <property type="evidence" value="ECO:0007669"/>
    <property type="project" value="TreeGrafter"/>
</dbReference>
<dbReference type="InterPro" id="IPR005343">
    <property type="entry name" value="Noc2"/>
</dbReference>
<sequence>MGKTTKRSRKFIAKGGPTKALAKKGSSLTKKGKTKRHPKKRASSADGQSKKGAAADDDDEDRSDDFTDVTGIGQLDMDSFFEKAVGMMEKGDDGEASDDEDGGGEVDGDDADGSSGSKSAKSASSKKGSEGKSSDGDEDGDDEVDSLASLGSEESDIEASEARLKEQLAKLSKDDPEFHTYLKENEEDLLEFNMDDDSVDDEYEQDEDAMEEELKRMRADEDDDEDADEVFARLQKESNNFLLTPARLGQLEQSAFESHSVKGLKRIISAYKTACHLSDASQDDESSSNRKKFQITSPVVFDRLMAVALANCHKEFHHHLFGGASKDADSSDDDDEGEGDKSVSDEAPDENKPLHPKTLAKSPHFAALRPLIESFLKSTLHLLDEAGKEAKLLQFTLQALAKYVPYLTVYPRIVKPLLKTSIKLWSAPLDTSEEYNAVRLQAFLRIRQLAITQPYPFIEDVLKLSYLSYAKRSKFGTASGVSSVLPTLTFMGNCIVELYSLDYASSYQHTFVYVRQLALHLRSALMKQTPETRGAVLCWQYVHCLKLWVAVLCACAGNIAVDGKLGGGAGKDDEAAMMRSLVYPVTEIILGVVRLVPVARFVPLRLHCVRLLQQLAASTETFIPTSSLLMGVLDLKEISMKPQREGRGGNKSKSAVRGLRLPLILKLPKDGTLRTTEQLDSVLKETFVLLNREVDLYRYSPGVPEFTFAISQRLRKFNKEMNNGRWRAYSKGTIELCEKYSAFAMNGRSTLPDAPKDVKRLEALKPTGTPSMRERYESAIAKEKRLEAAAQPKMKKSDNTRVGDEKKRKGDKNQQQQQEGSGEDADAKSRPSKKRKNKKAVVNQADLKNVDALKEEDDVQVGIEWFDSD</sequence>
<feature type="compositionally biased region" description="Basic and acidic residues" evidence="5">
    <location>
        <begin position="754"/>
        <end position="763"/>
    </location>
</feature>
<evidence type="ECO:0000313" key="6">
    <source>
        <dbReference type="EMBL" id="EJK63506.1"/>
    </source>
</evidence>
<feature type="region of interest" description="Disordered" evidence="5">
    <location>
        <begin position="749"/>
        <end position="869"/>
    </location>
</feature>
<proteinExistence type="inferred from homology"/>
<dbReference type="PANTHER" id="PTHR12687:SF4">
    <property type="entry name" value="NUCLEOLAR COMPLEX PROTEIN 2 HOMOLOG"/>
    <property type="match status" value="1"/>
</dbReference>
<dbReference type="GO" id="GO:0042273">
    <property type="term" value="P:ribosomal large subunit biogenesis"/>
    <property type="evidence" value="ECO:0007669"/>
    <property type="project" value="TreeGrafter"/>
</dbReference>
<dbReference type="OrthoDB" id="10266662at2759"/>
<feature type="compositionally biased region" description="Acidic residues" evidence="5">
    <location>
        <begin position="92"/>
        <end position="112"/>
    </location>
</feature>
<evidence type="ECO:0000256" key="5">
    <source>
        <dbReference type="SAM" id="MobiDB-lite"/>
    </source>
</evidence>
<feature type="region of interest" description="Disordered" evidence="5">
    <location>
        <begin position="323"/>
        <end position="359"/>
    </location>
</feature>
<feature type="compositionally biased region" description="Low complexity" evidence="5">
    <location>
        <begin position="19"/>
        <end position="29"/>
    </location>
</feature>
<feature type="compositionally biased region" description="Basic residues" evidence="5">
    <location>
        <begin position="830"/>
        <end position="839"/>
    </location>
</feature>
<evidence type="ECO:0000256" key="2">
    <source>
        <dbReference type="ARBA" id="ARBA00005907"/>
    </source>
</evidence>
<feature type="compositionally biased region" description="Basic residues" evidence="5">
    <location>
        <begin position="30"/>
        <end position="42"/>
    </location>
</feature>
<feature type="compositionally biased region" description="Acidic residues" evidence="5">
    <location>
        <begin position="55"/>
        <end position="67"/>
    </location>
</feature>
<dbReference type="Proteomes" id="UP000266841">
    <property type="component" value="Unassembled WGS sequence"/>
</dbReference>
<dbReference type="GO" id="GO:0030691">
    <property type="term" value="C:Noc2p-Noc3p complex"/>
    <property type="evidence" value="ECO:0007669"/>
    <property type="project" value="TreeGrafter"/>
</dbReference>
<organism evidence="6 7">
    <name type="scientific">Thalassiosira oceanica</name>
    <name type="common">Marine diatom</name>
    <dbReference type="NCBI Taxonomy" id="159749"/>
    <lineage>
        <taxon>Eukaryota</taxon>
        <taxon>Sar</taxon>
        <taxon>Stramenopiles</taxon>
        <taxon>Ochrophyta</taxon>
        <taxon>Bacillariophyta</taxon>
        <taxon>Coscinodiscophyceae</taxon>
        <taxon>Thalassiosirophycidae</taxon>
        <taxon>Thalassiosirales</taxon>
        <taxon>Thalassiosiraceae</taxon>
        <taxon>Thalassiosira</taxon>
    </lineage>
</organism>
<reference evidence="6 7" key="1">
    <citation type="journal article" date="2012" name="Genome Biol.">
        <title>Genome and low-iron response of an oceanic diatom adapted to chronic iron limitation.</title>
        <authorList>
            <person name="Lommer M."/>
            <person name="Specht M."/>
            <person name="Roy A.S."/>
            <person name="Kraemer L."/>
            <person name="Andreson R."/>
            <person name="Gutowska M.A."/>
            <person name="Wolf J."/>
            <person name="Bergner S.V."/>
            <person name="Schilhabel M.B."/>
            <person name="Klostermeier U.C."/>
            <person name="Beiko R.G."/>
            <person name="Rosenstiel P."/>
            <person name="Hippler M."/>
            <person name="Laroche J."/>
        </authorList>
    </citation>
    <scope>NUCLEOTIDE SEQUENCE [LARGE SCALE GENOMIC DNA]</scope>
    <source>
        <strain evidence="6 7">CCMP1005</strain>
    </source>
</reference>
<feature type="compositionally biased region" description="Basic and acidic residues" evidence="5">
    <location>
        <begin position="339"/>
        <end position="353"/>
    </location>
</feature>
<feature type="compositionally biased region" description="Acidic residues" evidence="5">
    <location>
        <begin position="136"/>
        <end position="145"/>
    </location>
</feature>
<evidence type="ECO:0000313" key="7">
    <source>
        <dbReference type="Proteomes" id="UP000266841"/>
    </source>
</evidence>
<feature type="region of interest" description="Disordered" evidence="5">
    <location>
        <begin position="1"/>
        <end position="163"/>
    </location>
</feature>
<feature type="compositionally biased region" description="Basic residues" evidence="5">
    <location>
        <begin position="1"/>
        <end position="12"/>
    </location>
</feature>
<dbReference type="GO" id="GO:0005730">
    <property type="term" value="C:nucleolus"/>
    <property type="evidence" value="ECO:0007669"/>
    <property type="project" value="TreeGrafter"/>
</dbReference>
<dbReference type="PANTHER" id="PTHR12687">
    <property type="entry name" value="NUCLEOLAR COMPLEX 2 AND RAD4-RELATED"/>
    <property type="match status" value="1"/>
</dbReference>
<evidence type="ECO:0000256" key="1">
    <source>
        <dbReference type="ARBA" id="ARBA00004123"/>
    </source>
</evidence>
<dbReference type="EMBL" id="AGNL01018207">
    <property type="protein sequence ID" value="EJK63506.1"/>
    <property type="molecule type" value="Genomic_DNA"/>
</dbReference>
<comment type="similarity">
    <text evidence="2">Belongs to the NOC2 family.</text>
</comment>
<feature type="compositionally biased region" description="Basic and acidic residues" evidence="5">
    <location>
        <begin position="772"/>
        <end position="787"/>
    </location>
</feature>
<dbReference type="Pfam" id="PF03715">
    <property type="entry name" value="Noc2"/>
    <property type="match status" value="1"/>
</dbReference>
<protein>
    <recommendedName>
        <fullName evidence="8">Nucleolar complex protein 2 homolog</fullName>
    </recommendedName>
</protein>
<dbReference type="AlphaFoldDB" id="K0SR17"/>
<keyword evidence="3" id="KW-0539">Nucleus</keyword>
<evidence type="ECO:0000256" key="4">
    <source>
        <dbReference type="SAM" id="Coils"/>
    </source>
</evidence>
<dbReference type="OMA" id="GCLRYYL"/>